<evidence type="ECO:0000256" key="1">
    <source>
        <dbReference type="SAM" id="MobiDB-lite"/>
    </source>
</evidence>
<feature type="compositionally biased region" description="Polar residues" evidence="1">
    <location>
        <begin position="40"/>
        <end position="59"/>
    </location>
</feature>
<gene>
    <name evidence="2" type="primary">ORF18318</name>
</gene>
<reference evidence="2" key="1">
    <citation type="submission" date="2014-12" db="EMBL/GenBank/DDBJ databases">
        <title>Insight into the proteome of Arion vulgaris.</title>
        <authorList>
            <person name="Aradska J."/>
            <person name="Bulat T."/>
            <person name="Smidak R."/>
            <person name="Sarate P."/>
            <person name="Gangsoo J."/>
            <person name="Sialana F."/>
            <person name="Bilban M."/>
            <person name="Lubec G."/>
        </authorList>
    </citation>
    <scope>NUCLEOTIDE SEQUENCE</scope>
    <source>
        <tissue evidence="2">Skin</tissue>
    </source>
</reference>
<protein>
    <submittedName>
        <fullName evidence="2">Uncharacterized protein</fullName>
    </submittedName>
</protein>
<name>A0A0B6Y9U0_9EUPU</name>
<dbReference type="AlphaFoldDB" id="A0A0B6Y9U0"/>
<feature type="compositionally biased region" description="Basic residues" evidence="1">
    <location>
        <begin position="60"/>
        <end position="69"/>
    </location>
</feature>
<sequence length="69" mass="7813">MRQLKDLHKKAPELTASPLNLTEGSKDTYQSGIQMCMKPLNSQQLPTSSYPKVRQNPTSHHLKSLHKTL</sequence>
<proteinExistence type="predicted"/>
<evidence type="ECO:0000313" key="2">
    <source>
        <dbReference type="EMBL" id="CEK52873.1"/>
    </source>
</evidence>
<feature type="region of interest" description="Disordered" evidence="1">
    <location>
        <begin position="39"/>
        <end position="69"/>
    </location>
</feature>
<feature type="region of interest" description="Disordered" evidence="1">
    <location>
        <begin position="1"/>
        <end position="26"/>
    </location>
</feature>
<feature type="compositionally biased region" description="Polar residues" evidence="1">
    <location>
        <begin position="17"/>
        <end position="26"/>
    </location>
</feature>
<dbReference type="EMBL" id="HACG01006008">
    <property type="protein sequence ID" value="CEK52873.1"/>
    <property type="molecule type" value="Transcribed_RNA"/>
</dbReference>
<accession>A0A0B6Y9U0</accession>
<feature type="compositionally biased region" description="Basic and acidic residues" evidence="1">
    <location>
        <begin position="1"/>
        <end position="12"/>
    </location>
</feature>
<organism evidence="2">
    <name type="scientific">Arion vulgaris</name>
    <dbReference type="NCBI Taxonomy" id="1028688"/>
    <lineage>
        <taxon>Eukaryota</taxon>
        <taxon>Metazoa</taxon>
        <taxon>Spiralia</taxon>
        <taxon>Lophotrochozoa</taxon>
        <taxon>Mollusca</taxon>
        <taxon>Gastropoda</taxon>
        <taxon>Heterobranchia</taxon>
        <taxon>Euthyneura</taxon>
        <taxon>Panpulmonata</taxon>
        <taxon>Eupulmonata</taxon>
        <taxon>Stylommatophora</taxon>
        <taxon>Helicina</taxon>
        <taxon>Arionoidea</taxon>
        <taxon>Arionidae</taxon>
        <taxon>Arion</taxon>
    </lineage>
</organism>